<proteinExistence type="predicted"/>
<dbReference type="OrthoDB" id="129471at2759"/>
<dbReference type="Proteomes" id="UP000018721">
    <property type="component" value="Unassembled WGS sequence"/>
</dbReference>
<protein>
    <submittedName>
        <fullName evidence="1">Uncharacterized protein</fullName>
    </submittedName>
</protein>
<evidence type="ECO:0000313" key="2">
    <source>
        <dbReference type="Proteomes" id="UP000018721"/>
    </source>
</evidence>
<accession>V9EC89</accession>
<keyword evidence="2" id="KW-1185">Reference proteome</keyword>
<name>V9EC89_PHYNI</name>
<dbReference type="HOGENOM" id="CLU_2283009_0_0_1"/>
<dbReference type="AlphaFoldDB" id="V9EC89"/>
<evidence type="ECO:0000313" key="1">
    <source>
        <dbReference type="EMBL" id="ETI36113.1"/>
    </source>
</evidence>
<sequence length="102" mass="11859">MTERIEDSHAIPMALPESTTWFKPTYWNIGGYDAIMVLKKTQTVRFVQLAASLQQPFHIEYFLKSFVESPEGFKVEKLEIFFVAEEANKRIFAFTSLLDKGY</sequence>
<comment type="caution">
    <text evidence="1">The sequence shown here is derived from an EMBL/GenBank/DDBJ whole genome shotgun (WGS) entry which is preliminary data.</text>
</comment>
<gene>
    <name evidence="1" type="ORF">F443_17700</name>
</gene>
<organism evidence="1 2">
    <name type="scientific">Phytophthora nicotianae P1569</name>
    <dbReference type="NCBI Taxonomy" id="1317065"/>
    <lineage>
        <taxon>Eukaryota</taxon>
        <taxon>Sar</taxon>
        <taxon>Stramenopiles</taxon>
        <taxon>Oomycota</taxon>
        <taxon>Peronosporomycetes</taxon>
        <taxon>Peronosporales</taxon>
        <taxon>Peronosporaceae</taxon>
        <taxon>Phytophthora</taxon>
    </lineage>
</organism>
<dbReference type="EMBL" id="ANIZ01003061">
    <property type="protein sequence ID" value="ETI36113.1"/>
    <property type="molecule type" value="Genomic_DNA"/>
</dbReference>
<reference evidence="1 2" key="1">
    <citation type="submission" date="2013-11" db="EMBL/GenBank/DDBJ databases">
        <title>The Genome Sequence of Phytophthora parasitica P1569.</title>
        <authorList>
            <consortium name="The Broad Institute Genomics Platform"/>
            <person name="Russ C."/>
            <person name="Tyler B."/>
            <person name="Panabieres F."/>
            <person name="Shan W."/>
            <person name="Tripathy S."/>
            <person name="Grunwald N."/>
            <person name="Machado M."/>
            <person name="Johnson C.S."/>
            <person name="Arredondo F."/>
            <person name="Hong C."/>
            <person name="Coffey M."/>
            <person name="Young S.K."/>
            <person name="Zeng Q."/>
            <person name="Gargeya S."/>
            <person name="Fitzgerald M."/>
            <person name="Abouelleil A."/>
            <person name="Alvarado L."/>
            <person name="Chapman S.B."/>
            <person name="Gainer-Dewar J."/>
            <person name="Goldberg J."/>
            <person name="Griggs A."/>
            <person name="Gujja S."/>
            <person name="Hansen M."/>
            <person name="Howarth C."/>
            <person name="Imamovic A."/>
            <person name="Ireland A."/>
            <person name="Larimer J."/>
            <person name="McCowan C."/>
            <person name="Murphy C."/>
            <person name="Pearson M."/>
            <person name="Poon T.W."/>
            <person name="Priest M."/>
            <person name="Roberts A."/>
            <person name="Saif S."/>
            <person name="Shea T."/>
            <person name="Sykes S."/>
            <person name="Wortman J."/>
            <person name="Nusbaum C."/>
            <person name="Birren B."/>
        </authorList>
    </citation>
    <scope>NUCLEOTIDE SEQUENCE [LARGE SCALE GENOMIC DNA]</scope>
    <source>
        <strain evidence="1 2">P1569</strain>
    </source>
</reference>